<evidence type="ECO:0000313" key="1">
    <source>
        <dbReference type="EMBL" id="QEV48647.1"/>
    </source>
</evidence>
<dbReference type="AlphaFoldDB" id="A0A5J6JBM0"/>
<dbReference type="GO" id="GO:0016491">
    <property type="term" value="F:oxidoreductase activity"/>
    <property type="evidence" value="ECO:0007669"/>
    <property type="project" value="InterPro"/>
</dbReference>
<organism evidence="1 2">
    <name type="scientific">Streptomyces vinaceus</name>
    <dbReference type="NCBI Taxonomy" id="1960"/>
    <lineage>
        <taxon>Bacteria</taxon>
        <taxon>Bacillati</taxon>
        <taxon>Actinomycetota</taxon>
        <taxon>Actinomycetes</taxon>
        <taxon>Kitasatosporales</taxon>
        <taxon>Streptomycetaceae</taxon>
        <taxon>Streptomyces</taxon>
    </lineage>
</organism>
<evidence type="ECO:0000313" key="2">
    <source>
        <dbReference type="Proteomes" id="UP000325563"/>
    </source>
</evidence>
<dbReference type="KEGG" id="svn:CP980_29365"/>
<dbReference type="EMBL" id="CP023692">
    <property type="protein sequence ID" value="QEV48647.1"/>
    <property type="molecule type" value="Genomic_DNA"/>
</dbReference>
<dbReference type="Proteomes" id="UP000325563">
    <property type="component" value="Chromosome"/>
</dbReference>
<proteinExistence type="predicted"/>
<dbReference type="InterPro" id="IPR004378">
    <property type="entry name" value="F420H2_quin_Rdtase"/>
</dbReference>
<gene>
    <name evidence="1" type="ORF">CP980_29365</name>
</gene>
<accession>A0A5J6JBM0</accession>
<reference evidence="1 2" key="1">
    <citation type="submission" date="2017-09" db="EMBL/GenBank/DDBJ databases">
        <authorList>
            <person name="Lee N."/>
            <person name="Cho B.-K."/>
        </authorList>
    </citation>
    <scope>NUCLEOTIDE SEQUENCE [LARGE SCALE GENOMIC DNA]</scope>
    <source>
        <strain evidence="1 2">ATCC 27476</strain>
    </source>
</reference>
<dbReference type="Gene3D" id="2.30.110.10">
    <property type="entry name" value="Electron Transport, Fmn-binding Protein, Chain A"/>
    <property type="match status" value="1"/>
</dbReference>
<protein>
    <submittedName>
        <fullName evidence="1">DUF385 domain-containing protein</fullName>
    </submittedName>
</protein>
<sequence length="188" mass="21097">MRSSIHLESTALVLERQFVHTDLKREHRSPNYPEQAMNAPTPYYVQAGPLATRFNSLFGKLARLGISLAGSAELSVRGRKSGQMQRIPVNPHTYEGEQYLVSARGHSQWVRNMRVAGGGELRVGRKVRTFTATEITDPVQKVALLRAYLEKWGWEVNRFFQGVTAQSSDAELQATAGDHPVFRITMSN</sequence>
<name>A0A5J6JBM0_STRVI</name>
<keyword evidence="2" id="KW-1185">Reference proteome</keyword>
<dbReference type="Pfam" id="PF04075">
    <property type="entry name" value="F420H2_quin_red"/>
    <property type="match status" value="1"/>
</dbReference>
<dbReference type="InterPro" id="IPR012349">
    <property type="entry name" value="Split_barrel_FMN-bd"/>
</dbReference>